<gene>
    <name evidence="3" type="ORF">J7I44_12275</name>
</gene>
<reference evidence="3 4" key="1">
    <citation type="submission" date="2021-04" db="EMBL/GenBank/DDBJ databases">
        <authorList>
            <person name="Huq M.A."/>
        </authorList>
    </citation>
    <scope>NUCLEOTIDE SEQUENCE [LARGE SCALE GENOMIC DNA]</scope>
    <source>
        <strain evidence="3 4">MAH-13</strain>
    </source>
</reference>
<feature type="domain" description="DUF1648" evidence="2">
    <location>
        <begin position="12"/>
        <end position="58"/>
    </location>
</feature>
<dbReference type="InterPro" id="IPR012867">
    <property type="entry name" value="DUF1648"/>
</dbReference>
<feature type="transmembrane region" description="Helical" evidence="1">
    <location>
        <begin position="187"/>
        <end position="206"/>
    </location>
</feature>
<dbReference type="Pfam" id="PF07853">
    <property type="entry name" value="DUF1648"/>
    <property type="match status" value="1"/>
</dbReference>
<dbReference type="EMBL" id="JAGJRS010000022">
    <property type="protein sequence ID" value="MBP1475081.1"/>
    <property type="molecule type" value="Genomic_DNA"/>
</dbReference>
<feature type="transmembrane region" description="Helical" evidence="1">
    <location>
        <begin position="115"/>
        <end position="134"/>
    </location>
</feature>
<comment type="caution">
    <text evidence="3">The sequence shown here is derived from an EMBL/GenBank/DDBJ whole genome shotgun (WGS) entry which is preliminary data.</text>
</comment>
<feature type="transmembrane region" description="Helical" evidence="1">
    <location>
        <begin position="85"/>
        <end position="109"/>
    </location>
</feature>
<feature type="transmembrane region" description="Helical" evidence="1">
    <location>
        <begin position="52"/>
        <end position="73"/>
    </location>
</feature>
<dbReference type="InterPro" id="IPR026272">
    <property type="entry name" value="SdpI"/>
</dbReference>
<evidence type="ECO:0000259" key="2">
    <source>
        <dbReference type="Pfam" id="PF07853"/>
    </source>
</evidence>
<keyword evidence="4" id="KW-1185">Reference proteome</keyword>
<accession>A0ABS4DPY2</accession>
<organism evidence="3 4">
    <name type="scientific">Frateuria flava</name>
    <dbReference type="NCBI Taxonomy" id="2821489"/>
    <lineage>
        <taxon>Bacteria</taxon>
        <taxon>Pseudomonadati</taxon>
        <taxon>Pseudomonadota</taxon>
        <taxon>Gammaproteobacteria</taxon>
        <taxon>Lysobacterales</taxon>
        <taxon>Rhodanobacteraceae</taxon>
        <taxon>Frateuria</taxon>
    </lineage>
</organism>
<sequence>MKPSRTVIVSGLFVLIAAVVGLWAYPRLPALVPTHWDLHGQPNRWTPRFWSAFLPAMLLVGIALLAALLPRIAPRQFESPSSVRVFDIAMLATQAAVLVIDLSILLGSAGHPLPVVPIALVTLGVLFMVIGNYMGKLRRNAFIGIRTPWTLSSDVVWERTHRIGGWVVLLGGLGAVISALAGAPHWLPIGLLVLACLAPVAYSYWIHRRLVSRD</sequence>
<feature type="transmembrane region" description="Helical" evidence="1">
    <location>
        <begin position="163"/>
        <end position="181"/>
    </location>
</feature>
<feature type="transmembrane region" description="Helical" evidence="1">
    <location>
        <begin position="7"/>
        <end position="25"/>
    </location>
</feature>
<evidence type="ECO:0000313" key="4">
    <source>
        <dbReference type="Proteomes" id="UP000823790"/>
    </source>
</evidence>
<keyword evidence="1" id="KW-1133">Transmembrane helix</keyword>
<dbReference type="PANTHER" id="PTHR37810">
    <property type="entry name" value="IMMUNITY PROTEIN SDPI"/>
    <property type="match status" value="1"/>
</dbReference>
<keyword evidence="1" id="KW-0812">Transmembrane</keyword>
<dbReference type="PANTHER" id="PTHR37810:SF5">
    <property type="entry name" value="IMMUNITY PROTEIN SDPI"/>
    <property type="match status" value="1"/>
</dbReference>
<proteinExistence type="predicted"/>
<dbReference type="RefSeq" id="WP_209621124.1">
    <property type="nucleotide sequence ID" value="NZ_JAGJRS010000022.1"/>
</dbReference>
<dbReference type="PIRSF" id="PIRSF038959">
    <property type="entry name" value="SdpI"/>
    <property type="match status" value="1"/>
</dbReference>
<dbReference type="InterPro" id="IPR025962">
    <property type="entry name" value="SdpI/YhfL"/>
</dbReference>
<dbReference type="Proteomes" id="UP000823790">
    <property type="component" value="Unassembled WGS sequence"/>
</dbReference>
<evidence type="ECO:0000313" key="3">
    <source>
        <dbReference type="EMBL" id="MBP1475081.1"/>
    </source>
</evidence>
<keyword evidence="1" id="KW-0472">Membrane</keyword>
<name>A0ABS4DPY2_9GAMM</name>
<protein>
    <submittedName>
        <fullName evidence="3">SdpI family protein</fullName>
    </submittedName>
</protein>
<dbReference type="Pfam" id="PF13630">
    <property type="entry name" value="SdpI"/>
    <property type="match status" value="1"/>
</dbReference>
<evidence type="ECO:0000256" key="1">
    <source>
        <dbReference type="SAM" id="Phobius"/>
    </source>
</evidence>